<organism evidence="1 2">
    <name type="scientific">Kitasatospora aburaviensis</name>
    <dbReference type="NCBI Taxonomy" id="67265"/>
    <lineage>
        <taxon>Bacteria</taxon>
        <taxon>Bacillati</taxon>
        <taxon>Actinomycetota</taxon>
        <taxon>Actinomycetes</taxon>
        <taxon>Kitasatosporales</taxon>
        <taxon>Streptomycetaceae</taxon>
        <taxon>Kitasatospora</taxon>
    </lineage>
</organism>
<reference evidence="2" key="1">
    <citation type="journal article" date="2019" name="Int. J. Syst. Evol. Microbiol.">
        <title>The Global Catalogue of Microorganisms (GCM) 10K type strain sequencing project: providing services to taxonomists for standard genome sequencing and annotation.</title>
        <authorList>
            <consortium name="The Broad Institute Genomics Platform"/>
            <consortium name="The Broad Institute Genome Sequencing Center for Infectious Disease"/>
            <person name="Wu L."/>
            <person name="Ma J."/>
        </authorList>
    </citation>
    <scope>NUCLEOTIDE SEQUENCE [LARGE SCALE GENOMIC DNA]</scope>
    <source>
        <strain evidence="2">CGMCC 4.1469</strain>
    </source>
</reference>
<accession>A0ABW1F063</accession>
<keyword evidence="2" id="KW-1185">Reference proteome</keyword>
<dbReference type="EMBL" id="JBHSOD010000026">
    <property type="protein sequence ID" value="MFC5887352.1"/>
    <property type="molecule type" value="Genomic_DNA"/>
</dbReference>
<name>A0ABW1F063_9ACTN</name>
<dbReference type="RefSeq" id="WP_345328749.1">
    <property type="nucleotide sequence ID" value="NZ_BAAAVH010000056.1"/>
</dbReference>
<protein>
    <submittedName>
        <fullName evidence="1">Uncharacterized protein</fullName>
    </submittedName>
</protein>
<dbReference type="Proteomes" id="UP001596067">
    <property type="component" value="Unassembled WGS sequence"/>
</dbReference>
<proteinExistence type="predicted"/>
<gene>
    <name evidence="1" type="ORF">ACFP0N_20490</name>
</gene>
<comment type="caution">
    <text evidence="1">The sequence shown here is derived from an EMBL/GenBank/DDBJ whole genome shotgun (WGS) entry which is preliminary data.</text>
</comment>
<evidence type="ECO:0000313" key="1">
    <source>
        <dbReference type="EMBL" id="MFC5887352.1"/>
    </source>
</evidence>
<evidence type="ECO:0000313" key="2">
    <source>
        <dbReference type="Proteomes" id="UP001596067"/>
    </source>
</evidence>
<sequence>MSVDAGLYLRWPEGRAPSAEELAELFGLTSRNGSGIWGKTVSVDGHSRMWVTVSTDPGDRVDPSRTFEHAYDHWLALSPSKTAPYPEDTFAVLRAQCREIIARLRRTGLVESAFYVDADGLTSYWTDIRSALGPGPLPAVELDVWWAAEAPTTAALPAALTPNLHPAPVDPARTAGLVRACAEASGILGDIAHRAGELPVRHAARFTGHHVTPEELDAFSDRLATELTGPGEQIDVALWVNDRLCRYEVANQSVTDLRVC</sequence>